<evidence type="ECO:0000313" key="2">
    <source>
        <dbReference type="EMBL" id="CAA9316440.1"/>
    </source>
</evidence>
<evidence type="ECO:0000256" key="1">
    <source>
        <dbReference type="SAM" id="MobiDB-lite"/>
    </source>
</evidence>
<protein>
    <submittedName>
        <fullName evidence="2">Ribonuclease PH</fullName>
        <ecNumber evidence="2">2.7.7.56</ecNumber>
    </submittedName>
</protein>
<dbReference type="EMBL" id="CADCUH010000011">
    <property type="protein sequence ID" value="CAA9316440.1"/>
    <property type="molecule type" value="Genomic_DNA"/>
</dbReference>
<feature type="non-terminal residue" evidence="2">
    <location>
        <position position="243"/>
    </location>
</feature>
<name>A0A6J4KWQ0_9ACTN</name>
<feature type="compositionally biased region" description="Basic and acidic residues" evidence="1">
    <location>
        <begin position="82"/>
        <end position="92"/>
    </location>
</feature>
<feature type="compositionally biased region" description="Basic residues" evidence="1">
    <location>
        <begin position="129"/>
        <end position="150"/>
    </location>
</feature>
<feature type="non-terminal residue" evidence="2">
    <location>
        <position position="1"/>
    </location>
</feature>
<organism evidence="2">
    <name type="scientific">uncultured Nocardioidaceae bacterium</name>
    <dbReference type="NCBI Taxonomy" id="253824"/>
    <lineage>
        <taxon>Bacteria</taxon>
        <taxon>Bacillati</taxon>
        <taxon>Actinomycetota</taxon>
        <taxon>Actinomycetes</taxon>
        <taxon>Propionibacteriales</taxon>
        <taxon>Nocardioidaceae</taxon>
        <taxon>environmental samples</taxon>
    </lineage>
</organism>
<proteinExistence type="predicted"/>
<gene>
    <name evidence="2" type="ORF">AVDCRST_MAG36-145</name>
</gene>
<feature type="region of interest" description="Disordered" evidence="1">
    <location>
        <begin position="1"/>
        <end position="243"/>
    </location>
</feature>
<feature type="compositionally biased region" description="Basic residues" evidence="1">
    <location>
        <begin position="1"/>
        <end position="10"/>
    </location>
</feature>
<dbReference type="AlphaFoldDB" id="A0A6J4KWQ0"/>
<keyword evidence="2" id="KW-0548">Nucleotidyltransferase</keyword>
<feature type="compositionally biased region" description="Basic and acidic residues" evidence="1">
    <location>
        <begin position="216"/>
        <end position="226"/>
    </location>
</feature>
<feature type="compositionally biased region" description="Basic and acidic residues" evidence="1">
    <location>
        <begin position="182"/>
        <end position="206"/>
    </location>
</feature>
<dbReference type="EC" id="2.7.7.56" evidence="2"/>
<feature type="compositionally biased region" description="Basic residues" evidence="1">
    <location>
        <begin position="110"/>
        <end position="121"/>
    </location>
</feature>
<feature type="compositionally biased region" description="Basic residues" evidence="1">
    <location>
        <begin position="30"/>
        <end position="46"/>
    </location>
</feature>
<reference evidence="2" key="1">
    <citation type="submission" date="2020-02" db="EMBL/GenBank/DDBJ databases">
        <authorList>
            <person name="Meier V. D."/>
        </authorList>
    </citation>
    <scope>NUCLEOTIDE SEQUENCE</scope>
    <source>
        <strain evidence="2">AVDCRST_MAG36</strain>
    </source>
</reference>
<accession>A0A6J4KWQ0</accession>
<sequence>DPSRWTCRRRAPPDPAHPPLARPRGGVGPRRVRPHPRAVRRLRQHGRPAVAQGVRPRLGDRGVRDAAVLHPHPVRPRVGQGPDRRPDPRDLPARGPFAACGHRPQGARGEHHRPRLRRPPGRRWDPHRRDHRGVRRAGRRLCAPARHRRAAGPAAVGVGRRGLGGDHRRRAAARPALRGGRPRPDRHERRDDRGRPVRRGAGDRRGRAVRPRAARRPADARREGLRRPHRAAAAGAGRGRSRV</sequence>
<dbReference type="GO" id="GO:0009022">
    <property type="term" value="F:tRNA nucleotidyltransferase activity"/>
    <property type="evidence" value="ECO:0007669"/>
    <property type="project" value="UniProtKB-EC"/>
</dbReference>
<keyword evidence="2" id="KW-0808">Transferase</keyword>